<keyword evidence="1" id="KW-0812">Transmembrane</keyword>
<protein>
    <submittedName>
        <fullName evidence="2">Uncharacterized protein</fullName>
    </submittedName>
</protein>
<feature type="transmembrane region" description="Helical" evidence="1">
    <location>
        <begin position="45"/>
        <end position="61"/>
    </location>
</feature>
<feature type="transmembrane region" description="Helical" evidence="1">
    <location>
        <begin position="16"/>
        <end position="33"/>
    </location>
</feature>
<proteinExistence type="predicted"/>
<dbReference type="EMBL" id="GBRH01269581">
    <property type="protein sequence ID" value="JAD28314.1"/>
    <property type="molecule type" value="Transcribed_RNA"/>
</dbReference>
<sequence>MPGRCSCFVVSEQSWHGLYFSGTLVLILLYISGRQETEFSFSVRCFARLVHFCVMLGLQVVRTF</sequence>
<organism evidence="2">
    <name type="scientific">Arundo donax</name>
    <name type="common">Giant reed</name>
    <name type="synonym">Donax arundinaceus</name>
    <dbReference type="NCBI Taxonomy" id="35708"/>
    <lineage>
        <taxon>Eukaryota</taxon>
        <taxon>Viridiplantae</taxon>
        <taxon>Streptophyta</taxon>
        <taxon>Embryophyta</taxon>
        <taxon>Tracheophyta</taxon>
        <taxon>Spermatophyta</taxon>
        <taxon>Magnoliopsida</taxon>
        <taxon>Liliopsida</taxon>
        <taxon>Poales</taxon>
        <taxon>Poaceae</taxon>
        <taxon>PACMAD clade</taxon>
        <taxon>Arundinoideae</taxon>
        <taxon>Arundineae</taxon>
        <taxon>Arundo</taxon>
    </lineage>
</organism>
<reference evidence="2" key="2">
    <citation type="journal article" date="2015" name="Data Brief">
        <title>Shoot transcriptome of the giant reed, Arundo donax.</title>
        <authorList>
            <person name="Barrero R.A."/>
            <person name="Guerrero F.D."/>
            <person name="Moolhuijzen P."/>
            <person name="Goolsby J.A."/>
            <person name="Tidwell J."/>
            <person name="Bellgard S.E."/>
            <person name="Bellgard M.I."/>
        </authorList>
    </citation>
    <scope>NUCLEOTIDE SEQUENCE</scope>
    <source>
        <tissue evidence="2">Shoot tissue taken approximately 20 cm above the soil surface</tissue>
    </source>
</reference>
<evidence type="ECO:0000313" key="2">
    <source>
        <dbReference type="EMBL" id="JAD28314.1"/>
    </source>
</evidence>
<evidence type="ECO:0000256" key="1">
    <source>
        <dbReference type="SAM" id="Phobius"/>
    </source>
</evidence>
<dbReference type="AlphaFoldDB" id="A0A0A8YNJ9"/>
<keyword evidence="1" id="KW-0472">Membrane</keyword>
<name>A0A0A8YNJ9_ARUDO</name>
<keyword evidence="1" id="KW-1133">Transmembrane helix</keyword>
<reference evidence="2" key="1">
    <citation type="submission" date="2014-09" db="EMBL/GenBank/DDBJ databases">
        <authorList>
            <person name="Magalhaes I.L.F."/>
            <person name="Oliveira U."/>
            <person name="Santos F.R."/>
            <person name="Vidigal T.H.D.A."/>
            <person name="Brescovit A.D."/>
            <person name="Santos A.J."/>
        </authorList>
    </citation>
    <scope>NUCLEOTIDE SEQUENCE</scope>
    <source>
        <tissue evidence="2">Shoot tissue taken approximately 20 cm above the soil surface</tissue>
    </source>
</reference>
<accession>A0A0A8YNJ9</accession>